<dbReference type="Proteomes" id="UP000231322">
    <property type="component" value="Unassembled WGS sequence"/>
</dbReference>
<evidence type="ECO:0000259" key="3">
    <source>
        <dbReference type="Pfam" id="PF25583"/>
    </source>
</evidence>
<dbReference type="InterPro" id="IPR057727">
    <property type="entry name" value="WCX_dom"/>
</dbReference>
<proteinExistence type="predicted"/>
<dbReference type="InterPro" id="IPR028349">
    <property type="entry name" value="PafC-like"/>
</dbReference>
<dbReference type="Pfam" id="PF08279">
    <property type="entry name" value="HTH_11"/>
    <property type="match status" value="1"/>
</dbReference>
<reference evidence="4 5" key="1">
    <citation type="submission" date="2017-10" db="EMBL/GenBank/DDBJ databases">
        <title>Reclassification of Eubacterium combesii and discrepancies in the nomenclature of botulinum neurotoxin producing clostridia. Request for an Opinion.</title>
        <authorList>
            <person name="Dobritsa A.P."/>
            <person name="Kutumbaka K.K."/>
            <person name="Samadpour M."/>
        </authorList>
    </citation>
    <scope>NUCLEOTIDE SEQUENCE [LARGE SCALE GENOMIC DNA]</scope>
    <source>
        <strain evidence="4 5">DSM 20696</strain>
    </source>
</reference>
<feature type="domain" description="WCX" evidence="3">
    <location>
        <begin position="233"/>
        <end position="305"/>
    </location>
</feature>
<dbReference type="PIRSF" id="PIRSF016838">
    <property type="entry name" value="PafC"/>
    <property type="match status" value="1"/>
</dbReference>
<evidence type="ECO:0000259" key="1">
    <source>
        <dbReference type="Pfam" id="PF08279"/>
    </source>
</evidence>
<evidence type="ECO:0000313" key="4">
    <source>
        <dbReference type="EMBL" id="PIH03476.1"/>
    </source>
</evidence>
<organism evidence="4 5">
    <name type="scientific">Clostridium combesii</name>
    <dbReference type="NCBI Taxonomy" id="39481"/>
    <lineage>
        <taxon>Bacteria</taxon>
        <taxon>Bacillati</taxon>
        <taxon>Bacillota</taxon>
        <taxon>Clostridia</taxon>
        <taxon>Eubacteriales</taxon>
        <taxon>Clostridiaceae</taxon>
        <taxon>Clostridium</taxon>
    </lineage>
</organism>
<dbReference type="EMBL" id="PEIK01000010">
    <property type="protein sequence ID" value="PIH03476.1"/>
    <property type="molecule type" value="Genomic_DNA"/>
</dbReference>
<comment type="caution">
    <text evidence="4">The sequence shown here is derived from an EMBL/GenBank/DDBJ whole genome shotgun (WGS) entry which is preliminary data.</text>
</comment>
<evidence type="ECO:0000313" key="5">
    <source>
        <dbReference type="Proteomes" id="UP000231322"/>
    </source>
</evidence>
<dbReference type="RefSeq" id="WP_099839658.1">
    <property type="nucleotide sequence ID" value="NZ_PEIK01000010.1"/>
</dbReference>
<dbReference type="PROSITE" id="PS52050">
    <property type="entry name" value="WYL"/>
    <property type="match status" value="1"/>
</dbReference>
<dbReference type="PANTHER" id="PTHR34580">
    <property type="match status" value="1"/>
</dbReference>
<dbReference type="InterPro" id="IPR013196">
    <property type="entry name" value="HTH_11"/>
</dbReference>
<dbReference type="InterPro" id="IPR051534">
    <property type="entry name" value="CBASS_pafABC_assoc_protein"/>
</dbReference>
<dbReference type="Pfam" id="PF25583">
    <property type="entry name" value="WCX"/>
    <property type="match status" value="1"/>
</dbReference>
<dbReference type="AlphaFoldDB" id="A0A2G7HFG4"/>
<keyword evidence="5" id="KW-1185">Reference proteome</keyword>
<accession>A0A2G7HFG4</accession>
<feature type="domain" description="WYL" evidence="2">
    <location>
        <begin position="143"/>
        <end position="207"/>
    </location>
</feature>
<dbReference type="Gene3D" id="1.10.10.10">
    <property type="entry name" value="Winged helix-like DNA-binding domain superfamily/Winged helix DNA-binding domain"/>
    <property type="match status" value="1"/>
</dbReference>
<dbReference type="Pfam" id="PF13280">
    <property type="entry name" value="WYL"/>
    <property type="match status" value="1"/>
</dbReference>
<gene>
    <name evidence="4" type="ORF">CS538_12500</name>
</gene>
<protein>
    <submittedName>
        <fullName evidence="4">Decarboxylase</fullName>
    </submittedName>
</protein>
<sequence>MKINRLLAIVVMLLNREKISASELAEKFEVSVRTIYRDIEAINLAGIPIVSQVGNNGGFYIIDNYKINHQLLTLEDMISIIEALKNMNRFLEDKSIEVAIEKVKNIVPKEKKEVFDLHFDQMFIDTLPWGFKKCDEESLKYKIIHNAVESKKCIAFDYRNSKSEYNWRKVEPLTLVFKGFYWYLFSFCKLKDDYRFFKLSRIENLTVLDEKISEDRISYKEYININKTQEVPTRVVLKFSEKVRYRVDDCFDKNDIKIQEDDSVIVDTYFLEDEWVYSMILSYGEYVEVLEPNHIREIIKDKCKKINDIYSNMT</sequence>
<dbReference type="InterPro" id="IPR026881">
    <property type="entry name" value="WYL_dom"/>
</dbReference>
<name>A0A2G7HFG4_9CLOT</name>
<dbReference type="InterPro" id="IPR036390">
    <property type="entry name" value="WH_DNA-bd_sf"/>
</dbReference>
<dbReference type="SUPFAM" id="SSF46785">
    <property type="entry name" value="Winged helix' DNA-binding domain"/>
    <property type="match status" value="1"/>
</dbReference>
<dbReference type="PANTHER" id="PTHR34580:SF8">
    <property type="entry name" value="WYL DOMAIN-CONTAINING PROTEIN"/>
    <property type="match status" value="1"/>
</dbReference>
<feature type="domain" description="Helix-turn-helix type 11" evidence="1">
    <location>
        <begin position="5"/>
        <end position="55"/>
    </location>
</feature>
<evidence type="ECO:0000259" key="2">
    <source>
        <dbReference type="Pfam" id="PF13280"/>
    </source>
</evidence>
<dbReference type="InterPro" id="IPR036388">
    <property type="entry name" value="WH-like_DNA-bd_sf"/>
</dbReference>